<evidence type="ECO:0000259" key="1">
    <source>
        <dbReference type="PROSITE" id="PS51186"/>
    </source>
</evidence>
<proteinExistence type="predicted"/>
<dbReference type="GO" id="GO:0016747">
    <property type="term" value="F:acyltransferase activity, transferring groups other than amino-acyl groups"/>
    <property type="evidence" value="ECO:0007669"/>
    <property type="project" value="InterPro"/>
</dbReference>
<dbReference type="InterPro" id="IPR016181">
    <property type="entry name" value="Acyl_CoA_acyltransferase"/>
</dbReference>
<dbReference type="PANTHER" id="PTHR43328:SF1">
    <property type="entry name" value="N-ACETYLTRANSFERASE DOMAIN-CONTAINING PROTEIN"/>
    <property type="match status" value="1"/>
</dbReference>
<dbReference type="AlphaFoldDB" id="A0A814JY22"/>
<gene>
    <name evidence="2" type="ORF">IZO911_LOCUS19956</name>
    <name evidence="3" type="ORF">KXQ929_LOCUS17719</name>
</gene>
<protein>
    <recommendedName>
        <fullName evidence="1">N-acetyltransferase domain-containing protein</fullName>
    </recommendedName>
</protein>
<name>A0A814JY22_9BILA</name>
<dbReference type="SUPFAM" id="SSF55729">
    <property type="entry name" value="Acyl-CoA N-acyltransferases (Nat)"/>
    <property type="match status" value="1"/>
</dbReference>
<evidence type="ECO:0000313" key="4">
    <source>
        <dbReference type="Proteomes" id="UP000663860"/>
    </source>
</evidence>
<dbReference type="EMBL" id="CAJNOE010000204">
    <property type="protein sequence ID" value="CAF1044064.1"/>
    <property type="molecule type" value="Genomic_DNA"/>
</dbReference>
<organism evidence="2 4">
    <name type="scientific">Adineta steineri</name>
    <dbReference type="NCBI Taxonomy" id="433720"/>
    <lineage>
        <taxon>Eukaryota</taxon>
        <taxon>Metazoa</taxon>
        <taxon>Spiralia</taxon>
        <taxon>Gnathifera</taxon>
        <taxon>Rotifera</taxon>
        <taxon>Eurotatoria</taxon>
        <taxon>Bdelloidea</taxon>
        <taxon>Adinetida</taxon>
        <taxon>Adinetidae</taxon>
        <taxon>Adineta</taxon>
    </lineage>
</organism>
<dbReference type="EMBL" id="CAJOBB010001125">
    <property type="protein sequence ID" value="CAF3812694.1"/>
    <property type="molecule type" value="Genomic_DNA"/>
</dbReference>
<dbReference type="Gene3D" id="3.40.630.30">
    <property type="match status" value="1"/>
</dbReference>
<accession>A0A814JY22</accession>
<dbReference type="Proteomes" id="UP000663860">
    <property type="component" value="Unassembled WGS sequence"/>
</dbReference>
<evidence type="ECO:0000313" key="2">
    <source>
        <dbReference type="EMBL" id="CAF1044064.1"/>
    </source>
</evidence>
<dbReference type="PANTHER" id="PTHR43328">
    <property type="entry name" value="ACETYLTRANSFERASE-RELATED"/>
    <property type="match status" value="1"/>
</dbReference>
<dbReference type="PROSITE" id="PS51186">
    <property type="entry name" value="GNAT"/>
    <property type="match status" value="1"/>
</dbReference>
<dbReference type="InterPro" id="IPR000182">
    <property type="entry name" value="GNAT_dom"/>
</dbReference>
<dbReference type="Proteomes" id="UP000663868">
    <property type="component" value="Unassembled WGS sequence"/>
</dbReference>
<dbReference type="Pfam" id="PF13302">
    <property type="entry name" value="Acetyltransf_3"/>
    <property type="match status" value="1"/>
</dbReference>
<feature type="domain" description="N-acetyltransferase" evidence="1">
    <location>
        <begin position="20"/>
        <end position="187"/>
    </location>
</feature>
<comment type="caution">
    <text evidence="2">The sequence shown here is derived from an EMBL/GenBank/DDBJ whole genome shotgun (WGS) entry which is preliminary data.</text>
</comment>
<reference evidence="2" key="1">
    <citation type="submission" date="2021-02" db="EMBL/GenBank/DDBJ databases">
        <authorList>
            <person name="Nowell W R."/>
        </authorList>
    </citation>
    <scope>NUCLEOTIDE SEQUENCE</scope>
</reference>
<sequence>MTYSSGKLDFSQVRLVGSNVILRPWKLVDKHSLIENANNVNISINLRDQFPYPYTDKHADEWIKMTATSIFSTNCYFAIEVENKAVGGIGIMLGEDVHRCTAELGYWLGESYWNRGLMSEAVRLMKDYAFDSLPQLQGLHADPFSSNTASAKVLEKVGFQFEGRLRKSVINRNGEILDQLVYSFIRE</sequence>
<evidence type="ECO:0000313" key="3">
    <source>
        <dbReference type="EMBL" id="CAF3812694.1"/>
    </source>
</evidence>